<evidence type="ECO:0000259" key="5">
    <source>
        <dbReference type="Pfam" id="PF23096"/>
    </source>
</evidence>
<protein>
    <submittedName>
        <fullName evidence="6">Uncharacterized protein</fullName>
    </submittedName>
</protein>
<accession>A0A9Q0RNA3</accession>
<comment type="subcellular location">
    <subcellularLocation>
        <location evidence="1">Nucleus speckle</location>
    </subcellularLocation>
</comment>
<feature type="compositionally biased region" description="Low complexity" evidence="2">
    <location>
        <begin position="2138"/>
        <end position="2147"/>
    </location>
</feature>
<dbReference type="Pfam" id="PF23096">
    <property type="entry name" value="HEAT_PSME4"/>
    <property type="match status" value="1"/>
</dbReference>
<evidence type="ECO:0000313" key="6">
    <source>
        <dbReference type="EMBL" id="KAJ6220345.1"/>
    </source>
</evidence>
<keyword evidence="3" id="KW-0812">Transmembrane</keyword>
<evidence type="ECO:0000256" key="3">
    <source>
        <dbReference type="SAM" id="Phobius"/>
    </source>
</evidence>
<dbReference type="GO" id="GO:0005829">
    <property type="term" value="C:cytosol"/>
    <property type="evidence" value="ECO:0007669"/>
    <property type="project" value="TreeGrafter"/>
</dbReference>
<dbReference type="Proteomes" id="UP001142055">
    <property type="component" value="Chromosome 2"/>
</dbReference>
<dbReference type="PANTHER" id="PTHR32170:SF3">
    <property type="entry name" value="PROTEASOME ACTIVATOR COMPLEX SUBUNIT 4"/>
    <property type="match status" value="1"/>
</dbReference>
<dbReference type="PANTHER" id="PTHR32170">
    <property type="entry name" value="PROTEASOME ACTIVATOR COMPLEX SUBUNIT 4"/>
    <property type="match status" value="1"/>
</dbReference>
<gene>
    <name evidence="6" type="ORF">RDWZM_006157</name>
</gene>
<dbReference type="InterPro" id="IPR032430">
    <property type="entry name" value="Blm10_mid"/>
</dbReference>
<evidence type="ECO:0000313" key="7">
    <source>
        <dbReference type="Proteomes" id="UP001142055"/>
    </source>
</evidence>
<feature type="transmembrane region" description="Helical" evidence="3">
    <location>
        <begin position="2055"/>
        <end position="2081"/>
    </location>
</feature>
<dbReference type="EMBL" id="JAPWDV010000002">
    <property type="protein sequence ID" value="KAJ6220345.1"/>
    <property type="molecule type" value="Genomic_DNA"/>
</dbReference>
<feature type="domain" description="Proteasome activator Blm10 middle HEAT repeats region" evidence="4">
    <location>
        <begin position="504"/>
        <end position="781"/>
    </location>
</feature>
<dbReference type="OMA" id="GCQHNEK"/>
<dbReference type="GO" id="GO:0010499">
    <property type="term" value="P:proteasomal ubiquitin-independent protein catabolic process"/>
    <property type="evidence" value="ECO:0007669"/>
    <property type="project" value="TreeGrafter"/>
</dbReference>
<dbReference type="InterPro" id="IPR035309">
    <property type="entry name" value="PSME4"/>
</dbReference>
<dbReference type="GO" id="GO:0070628">
    <property type="term" value="F:proteasome binding"/>
    <property type="evidence" value="ECO:0007669"/>
    <property type="project" value="InterPro"/>
</dbReference>
<keyword evidence="3" id="KW-0472">Membrane</keyword>
<sequence length="2180" mass="256090">MKPVFELMEIVSTSSTNVSMETDLNYIDDNFQEVNKLENYVPYKDHLKTSQKLIWNNLKKNFCSAILAQGQPLNNWIYAFEQYLIAFGFAFTKQEHLTLIKLGWNTLLEVEYDFTIMKKLSKLLSRLLSKPYLINRNDLQLDWRSLYEHLEKTIYSTHQLKQTILVDPELATELLELAFHARLYFSKESTSEMLNDWRQYMCIYSNSFKKYCELFQHFLPTVLPLDIHQYGFKLWFDDFMNLWLQLSHSQLDYNSCCIQLFSNLAKFCIGYIDWEPYIPVLFQRFSLMTSSYTILHQNHQHDLPSIIQFIVYTIYPGSSTIEMLKQLFSTFAFDYGSLLLLFLDVLIKRIRMERHSKKNRWYYQPPKSHLISDQFIEEFSVLLFKKVKKMTFTDFNYELLHKITLFCVEFMPKEVTYKLSLAKDRFYEPKRMQSALQLFSITLFHAINNEKVGPQHRVQVISVLPDLLNTVNTTDHTLCYLHLYTIRSILILGIPLDDFSRFAETKKSDLSKIQIKLLKQSVKLNDFPEKFLQCCFDMIDSNNEDLFEFSKNGFCMKNLLSDAFHHLCCNISAEKFKAITRMLYRFVTTRIFENADCCSILQKMVLVCIQHDESGDSFDMFFKGLSEKVISAIDDKEKLSEICHSEFTFALAMLPSCLGVGKHVLKHKDNVITLFQQILKIDFQDNSAELSSATNSLHFLFLILTALYPHEYKIDFTTQEGYKKDPESFMLNRFLNWPHLCQREDVCLQWHQPSHEEIEFARILYREFIKPQIMLLEKWSKFEIELSKSQLERCLNITLSFAGFRDCLSKFSDDRNHNKELYLNVDDIFARDLFDGENFRDKIVITMQNVLVRLKDCPSDNVSALKLIIKILDYITFPSDVANASMCDFSMTGECSPEDLIRVYEQSNTFSPPKKIVNEIYKTIEKRTSIIPSIFVSKISDYHIKMQSTLKNWTNSQVNNYLKSAINQLLELATSSCTEIREEAQAILNDVIENFPRTSDFIVPKLELYLRNHSNDYDAFKGALYVMLGENTNSLFISDSWQHCLQLWPTLVETNFVEKPEIVELLDQEIVPSFYGYYFTIPIKKKFLYESFKQHFSVVETCGWSIPNEDAIKQLEKNIKTENETNLHLYQQLITKMIATLDTHKIHWRFFNLGFLMLNYLIRYDIIPPVEMISLFVDNVIHDSIKIRTTAVSGLAKILYLLKPKKSKELISISGNEFSSESIDCMIDRKTYESTLFYDKIHLGFYPSKSYTRLMVNKQSSSIQIETYQFIANKFSNEEFLDKVMDLYSVENEKSKQQEKLAEVLGEFKNVIDLDSLGLAMIASLNDNFAKVWQYLFEIFGSFNAQLIFQHIEKLLSKKKPNFDKLAVEIMTGMLKAIPTLDYEHVMLVRQFVSTQIINHLPGMNEESANTWIYLFRSVVKNRDLRRFIWLIDLLFSEQLFTESMTMSNQSAYLNFLKNILKSNWRYSDINDRIMERLEKNLDHKYQTVRKSIGQVLSQSIFFSRIGLGFDLDTHPDYSTFIDRIVVRLDKSLSPLLVQVGEDCSANLAALKSTIFDNETEDGKQLNNFIETVCNWYISFIYSKNVKCIDKFGKMMPYLAVIQTSNQTVQEIVNKLLSSSYAQVLSCDSAIDSHIEHISKIANNWNWNTRICAGKFIENFTFMNMYLLQHDRKRVETIVNITLKLLSDEVIEVRNCARKTFSKLIALKDSQHFCNRIVRREYDKLKFMGMESYIIDENTAYLRIGESNRIYEGVVHLEYMRMLKIPKMIKNENAKQTVTWLDDVLPELAQHEQIKTNLMNLYNEENGHNQPVQMWLNMIDITNFNISVKVLQQLKYDSNPLSIKHLVVKNIDLKTEVMELVHIDKYALMHNFLTSDKNESEQFYGMVFFKDNRIIPHRIGMVNLEDFIIQEPQIKNEFDKELTLNYVNKYLKKLYFGDLLMHYISSTKPYFRIEWYDDTSFKYMTIRSGATSFYTYRQVFRHIPIGFVLKQKLFIMDSLNGMIYIVDKKLFPNVKMTYLKITFGIFFGCPENSVIQGDFIYGNETQTKIKRQRWLIIYIALFGSAIVIICVIILLFIYVTLFNREEIKLEKLFRPQRLSFVRTVRKSTKIRLKNKRNNIYSGNKSSEDRVSASKRFISNLSSSKSTSPKQNDTTKSDLKTSSIEKCLADKNRRRPKLKSI</sequence>
<proteinExistence type="predicted"/>
<dbReference type="InterPro" id="IPR055455">
    <property type="entry name" value="HEAT_PSME4"/>
</dbReference>
<comment type="caution">
    <text evidence="6">The sequence shown here is derived from an EMBL/GenBank/DDBJ whole genome shotgun (WGS) entry which is preliminary data.</text>
</comment>
<dbReference type="InterPro" id="IPR016024">
    <property type="entry name" value="ARM-type_fold"/>
</dbReference>
<keyword evidence="3" id="KW-1133">Transmembrane helix</keyword>
<keyword evidence="7" id="KW-1185">Reference proteome</keyword>
<feature type="region of interest" description="Disordered" evidence="2">
    <location>
        <begin position="2138"/>
        <end position="2180"/>
    </location>
</feature>
<evidence type="ECO:0000256" key="2">
    <source>
        <dbReference type="SAM" id="MobiDB-lite"/>
    </source>
</evidence>
<feature type="domain" description="Proteasome activator complex subunit 4-like HEAT repeat-like" evidence="5">
    <location>
        <begin position="1324"/>
        <end position="1447"/>
    </location>
</feature>
<dbReference type="InterPro" id="IPR011989">
    <property type="entry name" value="ARM-like"/>
</dbReference>
<name>A0A9Q0RNA3_BLOTA</name>
<dbReference type="Pfam" id="PF16507">
    <property type="entry name" value="HEAT_PSME4_mid"/>
    <property type="match status" value="1"/>
</dbReference>
<dbReference type="SUPFAM" id="SSF48371">
    <property type="entry name" value="ARM repeat"/>
    <property type="match status" value="1"/>
</dbReference>
<evidence type="ECO:0000256" key="1">
    <source>
        <dbReference type="ARBA" id="ARBA00004324"/>
    </source>
</evidence>
<evidence type="ECO:0000259" key="4">
    <source>
        <dbReference type="Pfam" id="PF16507"/>
    </source>
</evidence>
<dbReference type="Gene3D" id="1.25.10.10">
    <property type="entry name" value="Leucine-rich Repeat Variant"/>
    <property type="match status" value="1"/>
</dbReference>
<organism evidence="6 7">
    <name type="scientific">Blomia tropicalis</name>
    <name type="common">Mite</name>
    <dbReference type="NCBI Taxonomy" id="40697"/>
    <lineage>
        <taxon>Eukaryota</taxon>
        <taxon>Metazoa</taxon>
        <taxon>Ecdysozoa</taxon>
        <taxon>Arthropoda</taxon>
        <taxon>Chelicerata</taxon>
        <taxon>Arachnida</taxon>
        <taxon>Acari</taxon>
        <taxon>Acariformes</taxon>
        <taxon>Sarcoptiformes</taxon>
        <taxon>Astigmata</taxon>
        <taxon>Glycyphagoidea</taxon>
        <taxon>Echimyopodidae</taxon>
        <taxon>Blomia</taxon>
    </lineage>
</organism>
<feature type="compositionally biased region" description="Basic residues" evidence="2">
    <location>
        <begin position="2171"/>
        <end position="2180"/>
    </location>
</feature>
<dbReference type="GO" id="GO:0016607">
    <property type="term" value="C:nuclear speck"/>
    <property type="evidence" value="ECO:0007669"/>
    <property type="project" value="UniProtKB-SubCell"/>
</dbReference>
<dbReference type="GO" id="GO:0016504">
    <property type="term" value="F:peptidase activator activity"/>
    <property type="evidence" value="ECO:0007669"/>
    <property type="project" value="InterPro"/>
</dbReference>
<reference evidence="6" key="1">
    <citation type="submission" date="2022-12" db="EMBL/GenBank/DDBJ databases">
        <title>Genome assemblies of Blomia tropicalis.</title>
        <authorList>
            <person name="Cui Y."/>
        </authorList>
    </citation>
    <scope>NUCLEOTIDE SEQUENCE</scope>
    <source>
        <tissue evidence="6">Adult mites</tissue>
    </source>
</reference>